<name>A0ABV6CX22_9SPHN</name>
<proteinExistence type="predicted"/>
<accession>A0ABV6CX22</accession>
<dbReference type="Proteomes" id="UP001589798">
    <property type="component" value="Unassembled WGS sequence"/>
</dbReference>
<evidence type="ECO:0000313" key="2">
    <source>
        <dbReference type="EMBL" id="MFC0204716.1"/>
    </source>
</evidence>
<reference evidence="2 3" key="1">
    <citation type="submission" date="2024-09" db="EMBL/GenBank/DDBJ databases">
        <authorList>
            <person name="Sun Q."/>
            <person name="Mori K."/>
        </authorList>
    </citation>
    <scope>NUCLEOTIDE SEQUENCE [LARGE SCALE GENOMIC DNA]</scope>
    <source>
        <strain evidence="2 3">CCM 7706</strain>
    </source>
</reference>
<gene>
    <name evidence="2" type="ORF">ACFFJC_10570</name>
</gene>
<evidence type="ECO:0008006" key="4">
    <source>
        <dbReference type="Google" id="ProtNLM"/>
    </source>
</evidence>
<organism evidence="2 3">
    <name type="scientific">Novosphingobium soli</name>
    <dbReference type="NCBI Taxonomy" id="574956"/>
    <lineage>
        <taxon>Bacteria</taxon>
        <taxon>Pseudomonadati</taxon>
        <taxon>Pseudomonadota</taxon>
        <taxon>Alphaproteobacteria</taxon>
        <taxon>Sphingomonadales</taxon>
        <taxon>Sphingomonadaceae</taxon>
        <taxon>Novosphingobium</taxon>
    </lineage>
</organism>
<dbReference type="EMBL" id="JBHLWK010000013">
    <property type="protein sequence ID" value="MFC0204716.1"/>
    <property type="molecule type" value="Genomic_DNA"/>
</dbReference>
<evidence type="ECO:0000256" key="1">
    <source>
        <dbReference type="SAM" id="MobiDB-lite"/>
    </source>
</evidence>
<evidence type="ECO:0000313" key="3">
    <source>
        <dbReference type="Proteomes" id="UP001589798"/>
    </source>
</evidence>
<feature type="region of interest" description="Disordered" evidence="1">
    <location>
        <begin position="91"/>
        <end position="110"/>
    </location>
</feature>
<dbReference type="RefSeq" id="WP_379487476.1">
    <property type="nucleotide sequence ID" value="NZ_JBHLWK010000013.1"/>
</dbReference>
<keyword evidence="3" id="KW-1185">Reference proteome</keyword>
<comment type="caution">
    <text evidence="2">The sequence shown here is derived from an EMBL/GenBank/DDBJ whole genome shotgun (WGS) entry which is preliminary data.</text>
</comment>
<protein>
    <recommendedName>
        <fullName evidence="4">LexA repressor DNA-binding domain-containing protein</fullName>
    </recommendedName>
</protein>
<sequence>MTMRSINPRTGTEMTPSETIVYDELCRAAEAGEPCPLNLDLEMMIGCSSSSGAPKVVKRLEQRGLIVVVRYQRFRQVKICATGQWTMKAPNQQTTSTHVPRGCGAGSRAGGRVSVRRGAL</sequence>